<dbReference type="FunFam" id="3.40.50.720:FF:000084">
    <property type="entry name" value="Short-chain dehydrogenase reductase"/>
    <property type="match status" value="1"/>
</dbReference>
<dbReference type="InterPro" id="IPR050259">
    <property type="entry name" value="SDR"/>
</dbReference>
<dbReference type="InterPro" id="IPR036291">
    <property type="entry name" value="NAD(P)-bd_dom_sf"/>
</dbReference>
<organism evidence="4 5">
    <name type="scientific">Micromonospora globispora</name>
    <dbReference type="NCBI Taxonomy" id="1450148"/>
    <lineage>
        <taxon>Bacteria</taxon>
        <taxon>Bacillati</taxon>
        <taxon>Actinomycetota</taxon>
        <taxon>Actinomycetes</taxon>
        <taxon>Micromonosporales</taxon>
        <taxon>Micromonosporaceae</taxon>
        <taxon>Micromonospora</taxon>
    </lineage>
</organism>
<dbReference type="PROSITE" id="PS00061">
    <property type="entry name" value="ADH_SHORT"/>
    <property type="match status" value="1"/>
</dbReference>
<dbReference type="PANTHER" id="PTHR42879">
    <property type="entry name" value="3-OXOACYL-(ACYL-CARRIER-PROTEIN) REDUCTASE"/>
    <property type="match status" value="1"/>
</dbReference>
<dbReference type="Gene3D" id="3.40.50.720">
    <property type="entry name" value="NAD(P)-binding Rossmann-like Domain"/>
    <property type="match status" value="1"/>
</dbReference>
<feature type="domain" description="Ketoreductase" evidence="3">
    <location>
        <begin position="7"/>
        <end position="201"/>
    </location>
</feature>
<dbReference type="InterPro" id="IPR002347">
    <property type="entry name" value="SDR_fam"/>
</dbReference>
<evidence type="ECO:0000256" key="2">
    <source>
        <dbReference type="ARBA" id="ARBA00023002"/>
    </source>
</evidence>
<dbReference type="AlphaFoldDB" id="A0A317K5Y6"/>
<keyword evidence="2" id="KW-0560">Oxidoreductase</keyword>
<evidence type="ECO:0000256" key="1">
    <source>
        <dbReference type="ARBA" id="ARBA00006484"/>
    </source>
</evidence>
<accession>A0A317K5Y6</accession>
<name>A0A317K5Y6_9ACTN</name>
<dbReference type="Proteomes" id="UP000245683">
    <property type="component" value="Unassembled WGS sequence"/>
</dbReference>
<dbReference type="RefSeq" id="WP_109944969.1">
    <property type="nucleotide sequence ID" value="NZ_QGSU01001102.1"/>
</dbReference>
<evidence type="ECO:0000313" key="4">
    <source>
        <dbReference type="EMBL" id="PWU47956.1"/>
    </source>
</evidence>
<evidence type="ECO:0000313" key="5">
    <source>
        <dbReference type="Proteomes" id="UP000245683"/>
    </source>
</evidence>
<comment type="similarity">
    <text evidence="1">Belongs to the short-chain dehydrogenases/reductases (SDR) family.</text>
</comment>
<reference evidence="5" key="1">
    <citation type="submission" date="2018-05" db="EMBL/GenBank/DDBJ databases">
        <title>Micromonospora globispora sp. nov. and Micromonospora rugosa sp. nov., isolated from marine sediment.</title>
        <authorList>
            <person name="Carro L."/>
            <person name="Aysel V."/>
            <person name="Cetin D."/>
            <person name="Igual J.M."/>
            <person name="Klenk H.-P."/>
            <person name="Trujillo M.E."/>
            <person name="Sahin N."/>
        </authorList>
    </citation>
    <scope>NUCLEOTIDE SEQUENCE [LARGE SCALE GENOMIC DNA]</scope>
    <source>
        <strain evidence="5">S2904</strain>
    </source>
</reference>
<dbReference type="GO" id="GO:0032787">
    <property type="term" value="P:monocarboxylic acid metabolic process"/>
    <property type="evidence" value="ECO:0007669"/>
    <property type="project" value="UniProtKB-ARBA"/>
</dbReference>
<dbReference type="SUPFAM" id="SSF51735">
    <property type="entry name" value="NAD(P)-binding Rossmann-fold domains"/>
    <property type="match status" value="1"/>
</dbReference>
<dbReference type="EMBL" id="QGSV01000172">
    <property type="protein sequence ID" value="PWU47956.1"/>
    <property type="molecule type" value="Genomic_DNA"/>
</dbReference>
<evidence type="ECO:0000259" key="3">
    <source>
        <dbReference type="SMART" id="SM00822"/>
    </source>
</evidence>
<dbReference type="InterPro" id="IPR057326">
    <property type="entry name" value="KR_dom"/>
</dbReference>
<dbReference type="GO" id="GO:0016491">
    <property type="term" value="F:oxidoreductase activity"/>
    <property type="evidence" value="ECO:0007669"/>
    <property type="project" value="UniProtKB-KW"/>
</dbReference>
<gene>
    <name evidence="4" type="ORF">DLJ46_13215</name>
</gene>
<dbReference type="InterPro" id="IPR020904">
    <property type="entry name" value="Sc_DH/Rdtase_CS"/>
</dbReference>
<dbReference type="SMART" id="SM00822">
    <property type="entry name" value="PKS_KR"/>
    <property type="match status" value="1"/>
</dbReference>
<keyword evidence="5" id="KW-1185">Reference proteome</keyword>
<dbReference type="PRINTS" id="PR00080">
    <property type="entry name" value="SDRFAMILY"/>
</dbReference>
<sequence>MSNLQGRVALVTGSGRGIGQAIARKLAAHGAHVVVNDLDPEPAAETVELIEKAGGQAIAVAGSVTDPDFAERFVDTAVSAFDGLDIIVNNAGYTWDAVIQKTSDEQWSAILDVHLTAPFRLLRAAQPVIKRFAERDRAAGTTHHRKVVNVSSISGLAGNPGQANYSAAKAGVVGLTKTLAKEWGRYAVNVNAVAYGVIRTRLTDPAGPGSIDVDGRQLVVGLNPGIAAALDRSIPLGRAGTVEEAAGAAYLLCTPEADYITGEVLLCAGGYSF</sequence>
<dbReference type="PRINTS" id="PR00081">
    <property type="entry name" value="GDHRDH"/>
</dbReference>
<protein>
    <submittedName>
        <fullName evidence="4">3-oxoacyl-ACP reductase</fullName>
    </submittedName>
</protein>
<dbReference type="Pfam" id="PF13561">
    <property type="entry name" value="adh_short_C2"/>
    <property type="match status" value="1"/>
</dbReference>
<dbReference type="PANTHER" id="PTHR42879:SF2">
    <property type="entry name" value="3-OXOACYL-[ACYL-CARRIER-PROTEIN] REDUCTASE FABG"/>
    <property type="match status" value="1"/>
</dbReference>
<proteinExistence type="inferred from homology"/>
<dbReference type="OrthoDB" id="9804774at2"/>
<comment type="caution">
    <text evidence="4">The sequence shown here is derived from an EMBL/GenBank/DDBJ whole genome shotgun (WGS) entry which is preliminary data.</text>
</comment>